<feature type="transmembrane region" description="Helical" evidence="8">
    <location>
        <begin position="160"/>
        <end position="185"/>
    </location>
</feature>
<feature type="transmembrane region" description="Helical" evidence="8">
    <location>
        <begin position="126"/>
        <end position="148"/>
    </location>
</feature>
<evidence type="ECO:0000256" key="4">
    <source>
        <dbReference type="ARBA" id="ARBA00022475"/>
    </source>
</evidence>
<dbReference type="GO" id="GO:0015105">
    <property type="term" value="F:arsenite transmembrane transporter activity"/>
    <property type="evidence" value="ECO:0007669"/>
    <property type="project" value="TreeGrafter"/>
</dbReference>
<keyword evidence="6 8" id="KW-1133">Transmembrane helix</keyword>
<dbReference type="GO" id="GO:0015297">
    <property type="term" value="F:antiporter activity"/>
    <property type="evidence" value="ECO:0007669"/>
    <property type="project" value="InterPro"/>
</dbReference>
<feature type="transmembrane region" description="Helical" evidence="8">
    <location>
        <begin position="68"/>
        <end position="88"/>
    </location>
</feature>
<evidence type="ECO:0000256" key="2">
    <source>
        <dbReference type="ARBA" id="ARBA00010110"/>
    </source>
</evidence>
<reference evidence="9 10" key="1">
    <citation type="submission" date="2018-08" db="EMBL/GenBank/DDBJ databases">
        <title>Recombination of ecologically and evolutionarily significant loci maintains genetic cohesion in the Pseudomonas syringae species complex.</title>
        <authorList>
            <person name="Dillon M."/>
            <person name="Thakur S."/>
            <person name="Almeida R.N.D."/>
            <person name="Weir B.S."/>
            <person name="Guttman D.S."/>
        </authorList>
    </citation>
    <scope>NUCLEOTIDE SEQUENCE [LARGE SCALE GENOMIC DNA]</scope>
    <source>
        <strain evidence="9 10">ICMP 13786</strain>
    </source>
</reference>
<comment type="similarity">
    <text evidence="2">Belongs to the arsenical resistance-3 (ACR3) (TC 2.A.59) family.</text>
</comment>
<organism evidence="9 10">
    <name type="scientific">Pseudomonas savastanoi pv. nerii</name>
    <dbReference type="NCBI Taxonomy" id="360921"/>
    <lineage>
        <taxon>Bacteria</taxon>
        <taxon>Pseudomonadati</taxon>
        <taxon>Pseudomonadota</taxon>
        <taxon>Gammaproteobacteria</taxon>
        <taxon>Pseudomonadales</taxon>
        <taxon>Pseudomonadaceae</taxon>
        <taxon>Pseudomonas</taxon>
    </lineage>
</organism>
<evidence type="ECO:0000256" key="6">
    <source>
        <dbReference type="ARBA" id="ARBA00022989"/>
    </source>
</evidence>
<feature type="transmembrane region" description="Helical" evidence="8">
    <location>
        <begin position="232"/>
        <end position="251"/>
    </location>
</feature>
<name>A0AB74BIN7_PSESS</name>
<feature type="transmembrane region" description="Helical" evidence="8">
    <location>
        <begin position="197"/>
        <end position="220"/>
    </location>
</feature>
<feature type="transmembrane region" description="Helical" evidence="8">
    <location>
        <begin position="12"/>
        <end position="28"/>
    </location>
</feature>
<dbReference type="Pfam" id="PF01758">
    <property type="entry name" value="SBF"/>
    <property type="match status" value="1"/>
</dbReference>
<dbReference type="Gene3D" id="1.20.1530.20">
    <property type="match status" value="1"/>
</dbReference>
<dbReference type="GO" id="GO:0005886">
    <property type="term" value="C:plasma membrane"/>
    <property type="evidence" value="ECO:0007669"/>
    <property type="project" value="UniProtKB-SubCell"/>
</dbReference>
<proteinExistence type="inferred from homology"/>
<evidence type="ECO:0000256" key="5">
    <source>
        <dbReference type="ARBA" id="ARBA00022692"/>
    </source>
</evidence>
<evidence type="ECO:0000256" key="8">
    <source>
        <dbReference type="SAM" id="Phobius"/>
    </source>
</evidence>
<evidence type="ECO:0000256" key="3">
    <source>
        <dbReference type="ARBA" id="ARBA00022448"/>
    </source>
</evidence>
<keyword evidence="4" id="KW-1003">Cell membrane</keyword>
<dbReference type="InterPro" id="IPR038770">
    <property type="entry name" value="Na+/solute_symporter_sf"/>
</dbReference>
<protein>
    <submittedName>
        <fullName evidence="9">Sodium symporter</fullName>
    </submittedName>
</protein>
<keyword evidence="3" id="KW-0813">Transport</keyword>
<comment type="subcellular location">
    <subcellularLocation>
        <location evidence="1">Cell membrane</location>
        <topology evidence="1">Multi-pass membrane protein</topology>
    </subcellularLocation>
</comment>
<comment type="caution">
    <text evidence="9">The sequence shown here is derived from an EMBL/GenBank/DDBJ whole genome shotgun (WGS) entry which is preliminary data.</text>
</comment>
<evidence type="ECO:0000256" key="1">
    <source>
        <dbReference type="ARBA" id="ARBA00004651"/>
    </source>
</evidence>
<dbReference type="GO" id="GO:0015104">
    <property type="term" value="F:antimonite transmembrane transporter activity"/>
    <property type="evidence" value="ECO:0007669"/>
    <property type="project" value="TreeGrafter"/>
</dbReference>
<dbReference type="PANTHER" id="PTHR43057:SF1">
    <property type="entry name" value="ARSENICAL-RESISTANCE PROTEIN 3"/>
    <property type="match status" value="1"/>
</dbReference>
<sequence length="320" mass="33882">MDREQLEKNQIPVYFVAVIVAAIGGLLAPNASQALGAMVTPAIAVLMYAMFLQIPFLDLRNGLANKRFMAALLTANFVAIPLLVWALTMGLTDHPAILVGALLVLLTPCIDYVVVFTHIGKGDSKLTLAATPLLLLLQLVLLPLYLAFMLGNNSAVAISIGPFIEAFVVLIALPLVLAVATAAGAKRSSIVEGWNDAWTWMSVPAMAAVLVVVIGSQISAVVRDMDKLLPVIPVYIGFMLLAPLVGALVAGGFKLPASTARSVAFSSSTRNSLVVLPLALALPDEIRGLAAAAVITQTLIELVSELIYIRAIPALLWRKM</sequence>
<evidence type="ECO:0000313" key="9">
    <source>
        <dbReference type="EMBL" id="RMT72728.1"/>
    </source>
</evidence>
<dbReference type="Proteomes" id="UP000268636">
    <property type="component" value="Unassembled WGS sequence"/>
</dbReference>
<dbReference type="AlphaFoldDB" id="A0AB74BIN7"/>
<dbReference type="RefSeq" id="WP_044424015.1">
    <property type="nucleotide sequence ID" value="NZ_RBTN01000241.1"/>
</dbReference>
<feature type="transmembrane region" description="Helical" evidence="8">
    <location>
        <begin position="94"/>
        <end position="114"/>
    </location>
</feature>
<keyword evidence="7 8" id="KW-0472">Membrane</keyword>
<evidence type="ECO:0000313" key="10">
    <source>
        <dbReference type="Proteomes" id="UP000268636"/>
    </source>
</evidence>
<dbReference type="EMBL" id="RBTN01000241">
    <property type="protein sequence ID" value="RMT72728.1"/>
    <property type="molecule type" value="Genomic_DNA"/>
</dbReference>
<dbReference type="InterPro" id="IPR002657">
    <property type="entry name" value="BilAc:Na_symport/Acr3"/>
</dbReference>
<accession>A0AB74BIN7</accession>
<dbReference type="InterPro" id="IPR004706">
    <property type="entry name" value="Arsenical-R_Acr3"/>
</dbReference>
<evidence type="ECO:0000256" key="7">
    <source>
        <dbReference type="ARBA" id="ARBA00023136"/>
    </source>
</evidence>
<keyword evidence="5 8" id="KW-0812">Transmembrane</keyword>
<gene>
    <name evidence="9" type="ORF">ALP42_02430</name>
</gene>
<feature type="transmembrane region" description="Helical" evidence="8">
    <location>
        <begin position="34"/>
        <end position="56"/>
    </location>
</feature>
<dbReference type="PANTHER" id="PTHR43057">
    <property type="entry name" value="ARSENITE EFFLUX TRANSPORTER"/>
    <property type="match status" value="1"/>
</dbReference>